<keyword evidence="3" id="KW-0238">DNA-binding</keyword>
<protein>
    <recommendedName>
        <fullName evidence="6">MADS-box domain-containing protein</fullName>
    </recommendedName>
</protein>
<dbReference type="InterPro" id="IPR036879">
    <property type="entry name" value="TF_MADSbox_sf"/>
</dbReference>
<dbReference type="Proteomes" id="UP000826271">
    <property type="component" value="Unassembled WGS sequence"/>
</dbReference>
<evidence type="ECO:0000313" key="8">
    <source>
        <dbReference type="Proteomes" id="UP000826271"/>
    </source>
</evidence>
<dbReference type="SUPFAM" id="SSF55455">
    <property type="entry name" value="SRF-like"/>
    <property type="match status" value="1"/>
</dbReference>
<dbReference type="GO" id="GO:0000978">
    <property type="term" value="F:RNA polymerase II cis-regulatory region sequence-specific DNA binding"/>
    <property type="evidence" value="ECO:0007669"/>
    <property type="project" value="TreeGrafter"/>
</dbReference>
<keyword evidence="4" id="KW-0804">Transcription</keyword>
<dbReference type="GO" id="GO:0005634">
    <property type="term" value="C:nucleus"/>
    <property type="evidence" value="ECO:0007669"/>
    <property type="project" value="UniProtKB-SubCell"/>
</dbReference>
<dbReference type="PROSITE" id="PS50066">
    <property type="entry name" value="MADS_BOX_2"/>
    <property type="match status" value="1"/>
</dbReference>
<proteinExistence type="predicted"/>
<dbReference type="GO" id="GO:0000981">
    <property type="term" value="F:DNA-binding transcription factor activity, RNA polymerase II-specific"/>
    <property type="evidence" value="ECO:0007669"/>
    <property type="project" value="TreeGrafter"/>
</dbReference>
<evidence type="ECO:0000313" key="7">
    <source>
        <dbReference type="EMBL" id="KAG8368942.1"/>
    </source>
</evidence>
<gene>
    <name evidence="7" type="ORF">BUALT_Bualt15G0098800</name>
</gene>
<comment type="subcellular location">
    <subcellularLocation>
        <location evidence="1">Nucleus</location>
    </subcellularLocation>
</comment>
<sequence length="227" mass="24635">MSSADQSQAKKRQGRRKVEMVKIEKESNLQVTFSKRRAGLFKKAGELCTLTGAEAGIVVFSPANKAHSFGHPDICTITDNFLSPNSQPFNVANELINVQGSLNPASQNNLDHVEKLLDAENSRRKTLTQTKKDSEKEQWFPIASMDNLNSQQIDHLNQAVRGFHQDLTTNINNAVNRTKMPVFPGTSSGSGGVPQFADGGYPNFGVAPGGTVDTYDQVGSTNARGSI</sequence>
<comment type="caution">
    <text evidence="7">The sequence shown here is derived from an EMBL/GenBank/DDBJ whole genome shotgun (WGS) entry which is preliminary data.</text>
</comment>
<evidence type="ECO:0000256" key="4">
    <source>
        <dbReference type="ARBA" id="ARBA00023163"/>
    </source>
</evidence>
<dbReference type="InterPro" id="IPR002100">
    <property type="entry name" value="TF_MADSbox"/>
</dbReference>
<name>A0AAV6WN16_9LAMI</name>
<keyword evidence="5" id="KW-0539">Nucleus</keyword>
<accession>A0AAV6WN16</accession>
<organism evidence="7 8">
    <name type="scientific">Buddleja alternifolia</name>
    <dbReference type="NCBI Taxonomy" id="168488"/>
    <lineage>
        <taxon>Eukaryota</taxon>
        <taxon>Viridiplantae</taxon>
        <taxon>Streptophyta</taxon>
        <taxon>Embryophyta</taxon>
        <taxon>Tracheophyta</taxon>
        <taxon>Spermatophyta</taxon>
        <taxon>Magnoliopsida</taxon>
        <taxon>eudicotyledons</taxon>
        <taxon>Gunneridae</taxon>
        <taxon>Pentapetalae</taxon>
        <taxon>asterids</taxon>
        <taxon>lamiids</taxon>
        <taxon>Lamiales</taxon>
        <taxon>Scrophulariaceae</taxon>
        <taxon>Buddlejeae</taxon>
        <taxon>Buddleja</taxon>
    </lineage>
</organism>
<evidence type="ECO:0000256" key="3">
    <source>
        <dbReference type="ARBA" id="ARBA00023125"/>
    </source>
</evidence>
<dbReference type="PRINTS" id="PR00404">
    <property type="entry name" value="MADSDOMAIN"/>
</dbReference>
<dbReference type="PANTHER" id="PTHR11945:SF776">
    <property type="entry name" value="AGAMOUS-LIKE 50-RELATED"/>
    <property type="match status" value="1"/>
</dbReference>
<reference evidence="7" key="1">
    <citation type="submission" date="2019-10" db="EMBL/GenBank/DDBJ databases">
        <authorList>
            <person name="Zhang R."/>
            <person name="Pan Y."/>
            <person name="Wang J."/>
            <person name="Ma R."/>
            <person name="Yu S."/>
        </authorList>
    </citation>
    <scope>NUCLEOTIDE SEQUENCE</scope>
    <source>
        <strain evidence="7">LA-IB0</strain>
        <tissue evidence="7">Leaf</tissue>
    </source>
</reference>
<keyword evidence="8" id="KW-1185">Reference proteome</keyword>
<dbReference type="SMART" id="SM00432">
    <property type="entry name" value="MADS"/>
    <property type="match status" value="1"/>
</dbReference>
<dbReference type="FunFam" id="3.40.1810.10:FF:000006">
    <property type="entry name" value="Agamous-like MADS-box protein AGL62"/>
    <property type="match status" value="1"/>
</dbReference>
<dbReference type="Pfam" id="PF00319">
    <property type="entry name" value="SRF-TF"/>
    <property type="match status" value="1"/>
</dbReference>
<evidence type="ECO:0000256" key="1">
    <source>
        <dbReference type="ARBA" id="ARBA00004123"/>
    </source>
</evidence>
<evidence type="ECO:0000256" key="5">
    <source>
        <dbReference type="ARBA" id="ARBA00023242"/>
    </source>
</evidence>
<dbReference type="GO" id="GO:0046983">
    <property type="term" value="F:protein dimerization activity"/>
    <property type="evidence" value="ECO:0007669"/>
    <property type="project" value="InterPro"/>
</dbReference>
<evidence type="ECO:0000259" key="6">
    <source>
        <dbReference type="PROSITE" id="PS50066"/>
    </source>
</evidence>
<dbReference type="EMBL" id="WHWC01000015">
    <property type="protein sequence ID" value="KAG8368942.1"/>
    <property type="molecule type" value="Genomic_DNA"/>
</dbReference>
<dbReference type="Gene3D" id="3.40.1810.10">
    <property type="entry name" value="Transcription factor, MADS-box"/>
    <property type="match status" value="1"/>
</dbReference>
<dbReference type="AlphaFoldDB" id="A0AAV6WN16"/>
<evidence type="ECO:0000256" key="2">
    <source>
        <dbReference type="ARBA" id="ARBA00023015"/>
    </source>
</evidence>
<dbReference type="PANTHER" id="PTHR11945">
    <property type="entry name" value="MADS BOX PROTEIN"/>
    <property type="match status" value="1"/>
</dbReference>
<feature type="domain" description="MADS-box" evidence="6">
    <location>
        <begin position="13"/>
        <end position="73"/>
    </location>
</feature>
<keyword evidence="2" id="KW-0805">Transcription regulation</keyword>